<name>A0AAN4YS77_ASPOZ</name>
<evidence type="ECO:0000313" key="3">
    <source>
        <dbReference type="Proteomes" id="UP001165205"/>
    </source>
</evidence>
<gene>
    <name evidence="2" type="ORF">Aory04_001135000</name>
</gene>
<feature type="region of interest" description="Disordered" evidence="1">
    <location>
        <begin position="70"/>
        <end position="110"/>
    </location>
</feature>
<dbReference type="AlphaFoldDB" id="A0AAN4YS77"/>
<sequence>MSGQQSIPFAKVVLQNCTPMGWPRRKSRQLVTAMKVFGNPAFASTNEWRTADNTKEVLADDLAQEHCAGVSENSGLAHPSHRTDGDASARLDHASPNESKCGLVAKTEPE</sequence>
<dbReference type="EMBL" id="BSYA01000195">
    <property type="protein sequence ID" value="GMG36290.1"/>
    <property type="molecule type" value="Genomic_DNA"/>
</dbReference>
<dbReference type="Proteomes" id="UP001165205">
    <property type="component" value="Unassembled WGS sequence"/>
</dbReference>
<evidence type="ECO:0000256" key="1">
    <source>
        <dbReference type="SAM" id="MobiDB-lite"/>
    </source>
</evidence>
<accession>A0AAN4YS77</accession>
<proteinExistence type="predicted"/>
<feature type="compositionally biased region" description="Basic and acidic residues" evidence="1">
    <location>
        <begin position="81"/>
        <end position="95"/>
    </location>
</feature>
<protein>
    <submittedName>
        <fullName evidence="2">Unnamed protein product</fullName>
    </submittedName>
</protein>
<comment type="caution">
    <text evidence="2">The sequence shown here is derived from an EMBL/GenBank/DDBJ whole genome shotgun (WGS) entry which is preliminary data.</text>
</comment>
<evidence type="ECO:0000313" key="2">
    <source>
        <dbReference type="EMBL" id="GMG36290.1"/>
    </source>
</evidence>
<reference evidence="2" key="1">
    <citation type="submission" date="2023-04" db="EMBL/GenBank/DDBJ databases">
        <title>Aspergillus oryzae NBRC 4228.</title>
        <authorList>
            <person name="Ichikawa N."/>
            <person name="Sato H."/>
            <person name="Tonouchi N."/>
        </authorList>
    </citation>
    <scope>NUCLEOTIDE SEQUENCE</scope>
    <source>
        <strain evidence="2">NBRC 4228</strain>
    </source>
</reference>
<organism evidence="2 3">
    <name type="scientific">Aspergillus oryzae</name>
    <name type="common">Yellow koji mold</name>
    <dbReference type="NCBI Taxonomy" id="5062"/>
    <lineage>
        <taxon>Eukaryota</taxon>
        <taxon>Fungi</taxon>
        <taxon>Dikarya</taxon>
        <taxon>Ascomycota</taxon>
        <taxon>Pezizomycotina</taxon>
        <taxon>Eurotiomycetes</taxon>
        <taxon>Eurotiomycetidae</taxon>
        <taxon>Eurotiales</taxon>
        <taxon>Aspergillaceae</taxon>
        <taxon>Aspergillus</taxon>
        <taxon>Aspergillus subgen. Circumdati</taxon>
    </lineage>
</organism>